<evidence type="ECO:0000313" key="4">
    <source>
        <dbReference type="Proteomes" id="UP000318416"/>
    </source>
</evidence>
<reference evidence="3 4" key="1">
    <citation type="submission" date="2019-06" db="EMBL/GenBank/DDBJ databases">
        <title>Sequencing the genomes of 1000 actinobacteria strains.</title>
        <authorList>
            <person name="Klenk H.-P."/>
        </authorList>
    </citation>
    <scope>NUCLEOTIDE SEQUENCE [LARGE SCALE GENOMIC DNA]</scope>
    <source>
        <strain evidence="3 4">DSM 41649</strain>
    </source>
</reference>
<organism evidence="3 4">
    <name type="scientific">Kitasatospora atroaurantiaca</name>
    <dbReference type="NCBI Taxonomy" id="285545"/>
    <lineage>
        <taxon>Bacteria</taxon>
        <taxon>Bacillati</taxon>
        <taxon>Actinomycetota</taxon>
        <taxon>Actinomycetes</taxon>
        <taxon>Kitasatosporales</taxon>
        <taxon>Streptomycetaceae</taxon>
        <taxon>Kitasatospora</taxon>
    </lineage>
</organism>
<feature type="transmembrane region" description="Helical" evidence="2">
    <location>
        <begin position="65"/>
        <end position="83"/>
    </location>
</feature>
<keyword evidence="2" id="KW-0472">Membrane</keyword>
<accession>A0A561F1P9</accession>
<keyword evidence="2" id="KW-1133">Transmembrane helix</keyword>
<evidence type="ECO:0000256" key="1">
    <source>
        <dbReference type="SAM" id="MobiDB-lite"/>
    </source>
</evidence>
<comment type="caution">
    <text evidence="3">The sequence shown here is derived from an EMBL/GenBank/DDBJ whole genome shotgun (WGS) entry which is preliminary data.</text>
</comment>
<feature type="transmembrane region" description="Helical" evidence="2">
    <location>
        <begin position="37"/>
        <end position="58"/>
    </location>
</feature>
<gene>
    <name evidence="3" type="ORF">FB465_7009</name>
</gene>
<evidence type="ECO:0000313" key="3">
    <source>
        <dbReference type="EMBL" id="TWE21788.1"/>
    </source>
</evidence>
<dbReference type="Proteomes" id="UP000318416">
    <property type="component" value="Unassembled WGS sequence"/>
</dbReference>
<keyword evidence="2" id="KW-0812">Transmembrane</keyword>
<dbReference type="AlphaFoldDB" id="A0A561F1P9"/>
<evidence type="ECO:0000256" key="2">
    <source>
        <dbReference type="SAM" id="Phobius"/>
    </source>
</evidence>
<name>A0A561F1P9_9ACTN</name>
<evidence type="ECO:0008006" key="5">
    <source>
        <dbReference type="Google" id="ProtNLM"/>
    </source>
</evidence>
<sequence>MPGGPDHAPYVGRMNSPAVPPREGDLGGPPAGERTDYAGAVYGSLLAASVVATAGAVAEYPRLQLAVMLIVTGLVFWGTHVYARLAGERLVGQPITWRETRNVARHESSIVEAAVLPAAAVLISPALGLDLAGTAWLALSVAVAQQVAWAVGGAVRAGASRRQVAVEGLANLALGLVIVAAKAALGH</sequence>
<feature type="region of interest" description="Disordered" evidence="1">
    <location>
        <begin position="1"/>
        <end position="31"/>
    </location>
</feature>
<feature type="transmembrane region" description="Helical" evidence="2">
    <location>
        <begin position="164"/>
        <end position="185"/>
    </location>
</feature>
<keyword evidence="4" id="KW-1185">Reference proteome</keyword>
<protein>
    <recommendedName>
        <fullName evidence="5">Integral membrane protein</fullName>
    </recommendedName>
</protein>
<dbReference type="EMBL" id="VIVR01000001">
    <property type="protein sequence ID" value="TWE21788.1"/>
    <property type="molecule type" value="Genomic_DNA"/>
</dbReference>
<proteinExistence type="predicted"/>
<feature type="transmembrane region" description="Helical" evidence="2">
    <location>
        <begin position="131"/>
        <end position="152"/>
    </location>
</feature>